<reference evidence="3 4" key="1">
    <citation type="submission" date="2021-07" db="EMBL/GenBank/DDBJ databases">
        <title>Whole Genome Sequence of Nocardia Iowensis.</title>
        <authorList>
            <person name="Lamm A."/>
            <person name="Collins-Fairclough A.M."/>
            <person name="Bunk B."/>
            <person name="Sproer C."/>
        </authorList>
    </citation>
    <scope>NUCLEOTIDE SEQUENCE [LARGE SCALE GENOMIC DNA]</scope>
    <source>
        <strain evidence="3 4">NRRL 5646</strain>
    </source>
</reference>
<keyword evidence="2" id="KW-0560">Oxidoreductase</keyword>
<evidence type="ECO:0000313" key="4">
    <source>
        <dbReference type="Proteomes" id="UP000694257"/>
    </source>
</evidence>
<sequence>MDKLQSKVALVTGSSRGIGRGIACRLAQDGALVAVHYSSNEQAGKQTVRQIEEAGGQAFLLHAELGAPEAVSELFGALETELRARIGTPRLDILVNNAAYAGFTGAMPEDVTPEMFDRHIAVNAKAPFYLTLRALDLMPSGGRIINISSGMTRTSLPSQICYAMSKGALEQITLQLALHIAPRGITINTVAPGVTNNGDPVFDDPATVAEMSAWSAFNRVGEVSDIADVVAFIASADSRWITGSYIDASGGTLL</sequence>
<dbReference type="Proteomes" id="UP000694257">
    <property type="component" value="Chromosome"/>
</dbReference>
<dbReference type="InterPro" id="IPR020904">
    <property type="entry name" value="Sc_DH/Rdtase_CS"/>
</dbReference>
<dbReference type="PANTHER" id="PTHR43639:SF1">
    <property type="entry name" value="SHORT-CHAIN DEHYDROGENASE_REDUCTASE FAMILY PROTEIN"/>
    <property type="match status" value="1"/>
</dbReference>
<comment type="similarity">
    <text evidence="1">Belongs to the short-chain dehydrogenases/reductases (SDR) family.</text>
</comment>
<gene>
    <name evidence="3" type="ORF">KV110_25565</name>
</gene>
<dbReference type="InterPro" id="IPR002347">
    <property type="entry name" value="SDR_fam"/>
</dbReference>
<proteinExistence type="inferred from homology"/>
<dbReference type="Pfam" id="PF13561">
    <property type="entry name" value="adh_short_C2"/>
    <property type="match status" value="1"/>
</dbReference>
<accession>A0ABX8RNF6</accession>
<dbReference type="PANTHER" id="PTHR43639">
    <property type="entry name" value="OXIDOREDUCTASE, SHORT-CHAIN DEHYDROGENASE/REDUCTASE FAMILY (AFU_ORTHOLOGUE AFUA_5G02870)"/>
    <property type="match status" value="1"/>
</dbReference>
<organism evidence="3 4">
    <name type="scientific">Nocardia iowensis</name>
    <dbReference type="NCBI Taxonomy" id="204891"/>
    <lineage>
        <taxon>Bacteria</taxon>
        <taxon>Bacillati</taxon>
        <taxon>Actinomycetota</taxon>
        <taxon>Actinomycetes</taxon>
        <taxon>Mycobacteriales</taxon>
        <taxon>Nocardiaceae</taxon>
        <taxon>Nocardia</taxon>
    </lineage>
</organism>
<dbReference type="RefSeq" id="WP_218469819.1">
    <property type="nucleotide sequence ID" value="NZ_BAABJN010000003.1"/>
</dbReference>
<name>A0ABX8RNF6_NOCIO</name>
<evidence type="ECO:0000256" key="1">
    <source>
        <dbReference type="ARBA" id="ARBA00006484"/>
    </source>
</evidence>
<dbReference type="PROSITE" id="PS00061">
    <property type="entry name" value="ADH_SHORT"/>
    <property type="match status" value="1"/>
</dbReference>
<evidence type="ECO:0000313" key="3">
    <source>
        <dbReference type="EMBL" id="QXN88936.1"/>
    </source>
</evidence>
<keyword evidence="4" id="KW-1185">Reference proteome</keyword>
<dbReference type="EMBL" id="CP078145">
    <property type="protein sequence ID" value="QXN88936.1"/>
    <property type="molecule type" value="Genomic_DNA"/>
</dbReference>
<evidence type="ECO:0000256" key="2">
    <source>
        <dbReference type="ARBA" id="ARBA00023002"/>
    </source>
</evidence>
<protein>
    <submittedName>
        <fullName evidence="3">SDR family oxidoreductase</fullName>
    </submittedName>
</protein>